<proteinExistence type="predicted"/>
<feature type="region of interest" description="Disordered" evidence="1">
    <location>
        <begin position="1"/>
        <end position="83"/>
    </location>
</feature>
<protein>
    <submittedName>
        <fullName evidence="2">Uncharacterized protein</fullName>
    </submittedName>
</protein>
<evidence type="ECO:0000256" key="1">
    <source>
        <dbReference type="SAM" id="MobiDB-lite"/>
    </source>
</evidence>
<organism evidence="2">
    <name type="scientific">Arundo donax</name>
    <name type="common">Giant reed</name>
    <name type="synonym">Donax arundinaceus</name>
    <dbReference type="NCBI Taxonomy" id="35708"/>
    <lineage>
        <taxon>Eukaryota</taxon>
        <taxon>Viridiplantae</taxon>
        <taxon>Streptophyta</taxon>
        <taxon>Embryophyta</taxon>
        <taxon>Tracheophyta</taxon>
        <taxon>Spermatophyta</taxon>
        <taxon>Magnoliopsida</taxon>
        <taxon>Liliopsida</taxon>
        <taxon>Poales</taxon>
        <taxon>Poaceae</taxon>
        <taxon>PACMAD clade</taxon>
        <taxon>Arundinoideae</taxon>
        <taxon>Arundineae</taxon>
        <taxon>Arundo</taxon>
    </lineage>
</organism>
<evidence type="ECO:0000313" key="2">
    <source>
        <dbReference type="EMBL" id="JAE16088.1"/>
    </source>
</evidence>
<feature type="compositionally biased region" description="Basic residues" evidence="1">
    <location>
        <begin position="13"/>
        <end position="31"/>
    </location>
</feature>
<sequence>MLMAVTDVDGLGHRRTRRGPHLRRRALRVRRQPRERVRAQLPLRAAEGGGGDQEHHDPQRRRNASPSRHHPFLAKNHLPPTQS</sequence>
<name>A0A0A9G637_ARUDO</name>
<dbReference type="AlphaFoldDB" id="A0A0A9G637"/>
<feature type="compositionally biased region" description="Basic residues" evidence="1">
    <location>
        <begin position="58"/>
        <end position="72"/>
    </location>
</feature>
<accession>A0A0A9G637</accession>
<dbReference type="EMBL" id="GBRH01181808">
    <property type="protein sequence ID" value="JAE16088.1"/>
    <property type="molecule type" value="Transcribed_RNA"/>
</dbReference>
<reference evidence="2" key="2">
    <citation type="journal article" date="2015" name="Data Brief">
        <title>Shoot transcriptome of the giant reed, Arundo donax.</title>
        <authorList>
            <person name="Barrero R.A."/>
            <person name="Guerrero F.D."/>
            <person name="Moolhuijzen P."/>
            <person name="Goolsby J.A."/>
            <person name="Tidwell J."/>
            <person name="Bellgard S.E."/>
            <person name="Bellgard M.I."/>
        </authorList>
    </citation>
    <scope>NUCLEOTIDE SEQUENCE</scope>
    <source>
        <tissue evidence="2">Shoot tissue taken approximately 20 cm above the soil surface</tissue>
    </source>
</reference>
<reference evidence="2" key="1">
    <citation type="submission" date="2014-09" db="EMBL/GenBank/DDBJ databases">
        <authorList>
            <person name="Magalhaes I.L.F."/>
            <person name="Oliveira U."/>
            <person name="Santos F.R."/>
            <person name="Vidigal T.H.D.A."/>
            <person name="Brescovit A.D."/>
            <person name="Santos A.J."/>
        </authorList>
    </citation>
    <scope>NUCLEOTIDE SEQUENCE</scope>
    <source>
        <tissue evidence="2">Shoot tissue taken approximately 20 cm above the soil surface</tissue>
    </source>
</reference>